<dbReference type="InterPro" id="IPR036390">
    <property type="entry name" value="WH_DNA-bd_sf"/>
</dbReference>
<dbReference type="SMART" id="SM00895">
    <property type="entry name" value="FCD"/>
    <property type="match status" value="1"/>
</dbReference>
<dbReference type="GO" id="GO:0003700">
    <property type="term" value="F:DNA-binding transcription factor activity"/>
    <property type="evidence" value="ECO:0007669"/>
    <property type="project" value="InterPro"/>
</dbReference>
<geneLocation type="plasmid" evidence="4 5">
    <name>unnamed3</name>
</geneLocation>
<dbReference type="Proteomes" id="UP000191257">
    <property type="component" value="Plasmid unnamed3"/>
</dbReference>
<evidence type="ECO:0000256" key="2">
    <source>
        <dbReference type="ARBA" id="ARBA00023125"/>
    </source>
</evidence>
<evidence type="ECO:0000256" key="3">
    <source>
        <dbReference type="ARBA" id="ARBA00023163"/>
    </source>
</evidence>
<accession>A0A1V0GYB4</accession>
<dbReference type="InterPro" id="IPR036388">
    <property type="entry name" value="WH-like_DNA-bd_sf"/>
</dbReference>
<dbReference type="PANTHER" id="PTHR43537:SF50">
    <property type="entry name" value="TRANSCRIPTIONAL REGULATORY PROTEIN"/>
    <property type="match status" value="1"/>
</dbReference>
<sequence length="229" mass="24853">MPAGPAMRIAQPPSLATMVAERLRDAIIDGEFTLGENISEERLCAAFGVSRSPVRDALNALQFTGLVEVRPKRGSFVFNPTEADVARLCDYRFMLEREAALMAVRVARNDLAAGLEAAVATMARAHADGDRRAYGHADTAYHGVFFACCGNSLVRDAYRLAEAQLATLRTLLTAPFDERRESGLTQHRDMAEALLSGDEAGFAAMLKAHADWSGRLTAALQSQQERNPG</sequence>
<dbReference type="Gene3D" id="1.20.120.530">
    <property type="entry name" value="GntR ligand-binding domain-like"/>
    <property type="match status" value="1"/>
</dbReference>
<keyword evidence="5" id="KW-1185">Reference proteome</keyword>
<dbReference type="SUPFAM" id="SSF48008">
    <property type="entry name" value="GntR ligand-binding domain-like"/>
    <property type="match status" value="1"/>
</dbReference>
<dbReference type="Pfam" id="PF00392">
    <property type="entry name" value="GntR"/>
    <property type="match status" value="1"/>
</dbReference>
<keyword evidence="1" id="KW-0805">Transcription regulation</keyword>
<gene>
    <name evidence="4" type="ORF">A6J80_20470</name>
</gene>
<dbReference type="SMART" id="SM00345">
    <property type="entry name" value="HTH_GNTR"/>
    <property type="match status" value="1"/>
</dbReference>
<dbReference type="GO" id="GO:0003677">
    <property type="term" value="F:DNA binding"/>
    <property type="evidence" value="ECO:0007669"/>
    <property type="project" value="UniProtKB-KW"/>
</dbReference>
<dbReference type="SUPFAM" id="SSF46785">
    <property type="entry name" value="Winged helix' DNA-binding domain"/>
    <property type="match status" value="1"/>
</dbReference>
<reference evidence="4" key="1">
    <citation type="submission" date="2017-12" db="EMBL/GenBank/DDBJ databases">
        <title>FDA dAtabase for Regulatory Grade micrObial Sequences (FDA-ARGOS): Supporting development and validation of Infectious Disease Dx tests.</title>
        <authorList>
            <person name="Campos J."/>
            <person name="Goldberg B."/>
            <person name="Tallon L."/>
            <person name="Sadzewicz L."/>
            <person name="Sengamalay N."/>
            <person name="Ott S."/>
            <person name="Godinez A."/>
            <person name="Nagaraj S."/>
            <person name="Vyas G."/>
            <person name="Aluvathingal J."/>
            <person name="Nadendla S."/>
            <person name="Geyer C."/>
            <person name="Nandy P."/>
            <person name="Hobson J."/>
            <person name="Sichtig H."/>
        </authorList>
    </citation>
    <scope>NUCLEOTIDE SEQUENCE</scope>
    <source>
        <strain evidence="4">FDAARGOS_252</strain>
        <plasmid evidence="4">unnamed3</plasmid>
    </source>
</reference>
<keyword evidence="2" id="KW-0238">DNA-binding</keyword>
<keyword evidence="3" id="KW-0804">Transcription</keyword>
<dbReference type="eggNOG" id="COG1802">
    <property type="taxonomic scope" value="Bacteria"/>
</dbReference>
<organism evidence="4 5">
    <name type="scientific">Paracoccus yeei</name>
    <dbReference type="NCBI Taxonomy" id="147645"/>
    <lineage>
        <taxon>Bacteria</taxon>
        <taxon>Pseudomonadati</taxon>
        <taxon>Pseudomonadota</taxon>
        <taxon>Alphaproteobacteria</taxon>
        <taxon>Rhodobacterales</taxon>
        <taxon>Paracoccaceae</taxon>
        <taxon>Paracoccus</taxon>
    </lineage>
</organism>
<evidence type="ECO:0000256" key="1">
    <source>
        <dbReference type="ARBA" id="ARBA00023015"/>
    </source>
</evidence>
<dbReference type="InterPro" id="IPR000524">
    <property type="entry name" value="Tscrpt_reg_HTH_GntR"/>
</dbReference>
<dbReference type="InterPro" id="IPR011711">
    <property type="entry name" value="GntR_C"/>
</dbReference>
<dbReference type="PROSITE" id="PS50949">
    <property type="entry name" value="HTH_GNTR"/>
    <property type="match status" value="1"/>
</dbReference>
<dbReference type="InterPro" id="IPR008920">
    <property type="entry name" value="TF_FadR/GntR_C"/>
</dbReference>
<dbReference type="OrthoDB" id="7834120at2"/>
<dbReference type="EMBL" id="CP020443">
    <property type="protein sequence ID" value="ARC38689.1"/>
    <property type="molecule type" value="Genomic_DNA"/>
</dbReference>
<protein>
    <submittedName>
        <fullName evidence="4">GntR family transcriptional regulator</fullName>
    </submittedName>
</protein>
<evidence type="ECO:0000313" key="4">
    <source>
        <dbReference type="EMBL" id="ARC38689.1"/>
    </source>
</evidence>
<evidence type="ECO:0000313" key="5">
    <source>
        <dbReference type="Proteomes" id="UP000191257"/>
    </source>
</evidence>
<proteinExistence type="predicted"/>
<dbReference type="Pfam" id="PF07729">
    <property type="entry name" value="FCD"/>
    <property type="match status" value="1"/>
</dbReference>
<dbReference type="RefSeq" id="WP_028719754.1">
    <property type="nucleotide sequence ID" value="NZ_CAWMZI010000004.1"/>
</dbReference>
<dbReference type="PANTHER" id="PTHR43537">
    <property type="entry name" value="TRANSCRIPTIONAL REGULATOR, GNTR FAMILY"/>
    <property type="match status" value="1"/>
</dbReference>
<dbReference type="CDD" id="cd07377">
    <property type="entry name" value="WHTH_GntR"/>
    <property type="match status" value="1"/>
</dbReference>
<dbReference type="Gene3D" id="1.10.10.10">
    <property type="entry name" value="Winged helix-like DNA-binding domain superfamily/Winged helix DNA-binding domain"/>
    <property type="match status" value="1"/>
</dbReference>
<name>A0A1V0GYB4_9RHOB</name>
<dbReference type="AlphaFoldDB" id="A0A1V0GYB4"/>
<keyword evidence="4" id="KW-0614">Plasmid</keyword>
<dbReference type="KEGG" id="pye:A6J80_20470"/>